<accession>A0A318ZEV4</accession>
<reference evidence="2 3" key="1">
    <citation type="submission" date="2016-12" db="EMBL/GenBank/DDBJ databases">
        <title>The genomes of Aspergillus section Nigri reveals drivers in fungal speciation.</title>
        <authorList>
            <consortium name="DOE Joint Genome Institute"/>
            <person name="Vesth T.C."/>
            <person name="Nybo J."/>
            <person name="Theobald S."/>
            <person name="Brandl J."/>
            <person name="Frisvad J.C."/>
            <person name="Nielsen K.F."/>
            <person name="Lyhne E.K."/>
            <person name="Kogle M.E."/>
            <person name="Kuo A."/>
            <person name="Riley R."/>
            <person name="Clum A."/>
            <person name="Nolan M."/>
            <person name="Lipzen A."/>
            <person name="Salamov A."/>
            <person name="Henrissat B."/>
            <person name="Wiebenga A."/>
            <person name="De Vries R.P."/>
            <person name="Grigoriev I.V."/>
            <person name="Mortensen U.H."/>
            <person name="Andersen M.R."/>
            <person name="Baker S.E."/>
        </authorList>
    </citation>
    <scope>NUCLEOTIDE SEQUENCE [LARGE SCALE GENOMIC DNA]</scope>
    <source>
        <strain evidence="2 3">JOP 1030-1</strain>
    </source>
</reference>
<evidence type="ECO:0000256" key="1">
    <source>
        <dbReference type="SAM" id="MobiDB-lite"/>
    </source>
</evidence>
<proteinExistence type="predicted"/>
<dbReference type="EMBL" id="KZ821246">
    <property type="protein sequence ID" value="PYH43163.1"/>
    <property type="molecule type" value="Genomic_DNA"/>
</dbReference>
<feature type="region of interest" description="Disordered" evidence="1">
    <location>
        <begin position="247"/>
        <end position="277"/>
    </location>
</feature>
<feature type="region of interest" description="Disordered" evidence="1">
    <location>
        <begin position="19"/>
        <end position="161"/>
    </location>
</feature>
<name>A0A318ZEV4_9EURO</name>
<dbReference type="Proteomes" id="UP000248349">
    <property type="component" value="Unassembled WGS sequence"/>
</dbReference>
<dbReference type="AlphaFoldDB" id="A0A318ZEV4"/>
<organism evidence="2 3">
    <name type="scientific">Aspergillus saccharolyticus JOP 1030-1</name>
    <dbReference type="NCBI Taxonomy" id="1450539"/>
    <lineage>
        <taxon>Eukaryota</taxon>
        <taxon>Fungi</taxon>
        <taxon>Dikarya</taxon>
        <taxon>Ascomycota</taxon>
        <taxon>Pezizomycotina</taxon>
        <taxon>Eurotiomycetes</taxon>
        <taxon>Eurotiomycetidae</taxon>
        <taxon>Eurotiales</taxon>
        <taxon>Aspergillaceae</taxon>
        <taxon>Aspergillus</taxon>
        <taxon>Aspergillus subgen. Circumdati</taxon>
    </lineage>
</organism>
<dbReference type="STRING" id="1450539.A0A318ZEV4"/>
<protein>
    <submittedName>
        <fullName evidence="2">Uncharacterized protein</fullName>
    </submittedName>
</protein>
<feature type="compositionally biased region" description="Acidic residues" evidence="1">
    <location>
        <begin position="80"/>
        <end position="90"/>
    </location>
</feature>
<evidence type="ECO:0000313" key="2">
    <source>
        <dbReference type="EMBL" id="PYH43163.1"/>
    </source>
</evidence>
<feature type="compositionally biased region" description="Basic residues" evidence="1">
    <location>
        <begin position="97"/>
        <end position="117"/>
    </location>
</feature>
<feature type="compositionally biased region" description="Polar residues" evidence="1">
    <location>
        <begin position="148"/>
        <end position="161"/>
    </location>
</feature>
<keyword evidence="3" id="KW-1185">Reference proteome</keyword>
<dbReference type="RefSeq" id="XP_025429145.1">
    <property type="nucleotide sequence ID" value="XM_025576464.1"/>
</dbReference>
<evidence type="ECO:0000313" key="3">
    <source>
        <dbReference type="Proteomes" id="UP000248349"/>
    </source>
</evidence>
<gene>
    <name evidence="2" type="ORF">BP01DRAFT_367662</name>
</gene>
<feature type="compositionally biased region" description="Polar residues" evidence="1">
    <location>
        <begin position="255"/>
        <end position="265"/>
    </location>
</feature>
<dbReference type="OrthoDB" id="3903267at2759"/>
<dbReference type="GeneID" id="37077693"/>
<sequence>MGHNVTEGAIVQHLAKLRSRRVAAGKPVPPPLRRGGLGAGTSSNQAEALHGKKTPYPDAKRQRATPKSKRDGELGLSDFADVDSSSDEDYVVGSASRSRKKRTNTAGSRGRRKQKRSFKLESDSGAIETGDEEDSLLIPGAEFLDGPRQSSSAGNVSESATDLTPNDAFLASGYTLQQQFAGADQFPIQGHASATNLPENFYSSVLPPASGLMHSQPGDTGHNPSTFWFNDTTLGYPPPVYHGLTDPDVQMGYSGDNTSNTQEQFDTLLRYDDDSLG</sequence>